<organism evidence="2 3">
    <name type="scientific">Prunus yedoensis var. nudiflora</name>
    <dbReference type="NCBI Taxonomy" id="2094558"/>
    <lineage>
        <taxon>Eukaryota</taxon>
        <taxon>Viridiplantae</taxon>
        <taxon>Streptophyta</taxon>
        <taxon>Embryophyta</taxon>
        <taxon>Tracheophyta</taxon>
        <taxon>Spermatophyta</taxon>
        <taxon>Magnoliopsida</taxon>
        <taxon>eudicotyledons</taxon>
        <taxon>Gunneridae</taxon>
        <taxon>Pentapetalae</taxon>
        <taxon>rosids</taxon>
        <taxon>fabids</taxon>
        <taxon>Rosales</taxon>
        <taxon>Rosaceae</taxon>
        <taxon>Amygdaloideae</taxon>
        <taxon>Amygdaleae</taxon>
        <taxon>Prunus</taxon>
    </lineage>
</organism>
<evidence type="ECO:0000313" key="3">
    <source>
        <dbReference type="Proteomes" id="UP000250321"/>
    </source>
</evidence>
<dbReference type="InterPro" id="IPR005174">
    <property type="entry name" value="KIB1-4_b-propeller"/>
</dbReference>
<comment type="caution">
    <text evidence="2">The sequence shown here is derived from an EMBL/GenBank/DDBJ whole genome shotgun (WGS) entry which is preliminary data.</text>
</comment>
<dbReference type="Pfam" id="PF03478">
    <property type="entry name" value="Beta-prop_KIB1-4"/>
    <property type="match status" value="1"/>
</dbReference>
<keyword evidence="3" id="KW-1185">Reference proteome</keyword>
<dbReference type="OrthoDB" id="1219048at2759"/>
<dbReference type="EMBL" id="PJQY01003055">
    <property type="protein sequence ID" value="PQM40611.1"/>
    <property type="molecule type" value="Genomic_DNA"/>
</dbReference>
<sequence length="177" mass="20450">MHHLKLVDFMEVRNPFTKANPIYLPPLNAHVLVYEPFYYEHYVPKVILSADPTLNPENYVVVALYRCWFELAFIKAGQNSWTYVNPAGTSYGDVIFYKSQLYAVTSFVAIGSLDVYGSDSNNPSQPPSIKLPTPRKPFRFYCFHAYLVESTQGDLLHILRYYVPKPGAFRFCNRHIL</sequence>
<reference evidence="2 3" key="1">
    <citation type="submission" date="2018-02" db="EMBL/GenBank/DDBJ databases">
        <title>Draft genome of wild Prunus yedoensis var. nudiflora.</title>
        <authorList>
            <person name="Baek S."/>
            <person name="Kim J.-H."/>
            <person name="Choi K."/>
            <person name="Kim G.-B."/>
            <person name="Cho A."/>
            <person name="Jang H."/>
            <person name="Shin C.-H."/>
            <person name="Yu H.-J."/>
            <person name="Mun J.-H."/>
        </authorList>
    </citation>
    <scope>NUCLEOTIDE SEQUENCE [LARGE SCALE GENOMIC DNA]</scope>
    <source>
        <strain evidence="3">cv. Jeju island</strain>
        <tissue evidence="2">Leaf</tissue>
    </source>
</reference>
<dbReference type="InterPro" id="IPR050942">
    <property type="entry name" value="F-box_BR-signaling"/>
</dbReference>
<dbReference type="PANTHER" id="PTHR44259">
    <property type="entry name" value="OS07G0183000 PROTEIN-RELATED"/>
    <property type="match status" value="1"/>
</dbReference>
<name>A0A314UT67_PRUYE</name>
<dbReference type="Proteomes" id="UP000250321">
    <property type="component" value="Unassembled WGS sequence"/>
</dbReference>
<protein>
    <submittedName>
        <fullName evidence="2">F-box protein</fullName>
    </submittedName>
</protein>
<dbReference type="STRING" id="2094558.A0A314UT67"/>
<gene>
    <name evidence="2" type="ORF">Pyn_36124</name>
</gene>
<accession>A0A314UT67</accession>
<evidence type="ECO:0000313" key="2">
    <source>
        <dbReference type="EMBL" id="PQM40611.1"/>
    </source>
</evidence>
<dbReference type="PANTHER" id="PTHR44259:SF93">
    <property type="entry name" value="PROTEIN, PUTATIVE (DUF295)-RELATED"/>
    <property type="match status" value="1"/>
</dbReference>
<feature type="domain" description="KIB1-4 beta-propeller" evidence="1">
    <location>
        <begin position="11"/>
        <end position="160"/>
    </location>
</feature>
<evidence type="ECO:0000259" key="1">
    <source>
        <dbReference type="Pfam" id="PF03478"/>
    </source>
</evidence>
<dbReference type="AlphaFoldDB" id="A0A314UT67"/>
<proteinExistence type="predicted"/>